<dbReference type="OrthoDB" id="9449942at2759"/>
<proteinExistence type="predicted"/>
<accession>A0A6J2BEC0</accession>
<dbReference type="Gene3D" id="6.10.140.140">
    <property type="match status" value="1"/>
</dbReference>
<dbReference type="RefSeq" id="XP_027430354.1">
    <property type="nucleotide sequence ID" value="XM_027574553.2"/>
</dbReference>
<dbReference type="SMART" id="SM01258">
    <property type="entry name" value="KRBA1"/>
    <property type="match status" value="6"/>
</dbReference>
<evidence type="ECO:0000313" key="8">
    <source>
        <dbReference type="RefSeq" id="XP_027430358.1"/>
    </source>
</evidence>
<dbReference type="RefSeq" id="XP_027430355.1">
    <property type="nucleotide sequence ID" value="XM_027574554.2"/>
</dbReference>
<dbReference type="SMART" id="SM00349">
    <property type="entry name" value="KRAB"/>
    <property type="match status" value="1"/>
</dbReference>
<organism evidence="3 5">
    <name type="scientific">Zalophus californianus</name>
    <name type="common">California sealion</name>
    <dbReference type="NCBI Taxonomy" id="9704"/>
    <lineage>
        <taxon>Eukaryota</taxon>
        <taxon>Metazoa</taxon>
        <taxon>Chordata</taxon>
        <taxon>Craniata</taxon>
        <taxon>Vertebrata</taxon>
        <taxon>Euteleostomi</taxon>
        <taxon>Mammalia</taxon>
        <taxon>Eutheria</taxon>
        <taxon>Laurasiatheria</taxon>
        <taxon>Carnivora</taxon>
        <taxon>Caniformia</taxon>
        <taxon>Pinnipedia</taxon>
        <taxon>Otariidae</taxon>
        <taxon>Zalophus</taxon>
    </lineage>
</organism>
<feature type="compositionally biased region" description="Low complexity" evidence="1">
    <location>
        <begin position="532"/>
        <end position="546"/>
    </location>
</feature>
<dbReference type="CDD" id="cd07765">
    <property type="entry name" value="KRAB_A-box"/>
    <property type="match status" value="1"/>
</dbReference>
<feature type="region of interest" description="Disordered" evidence="1">
    <location>
        <begin position="942"/>
        <end position="1136"/>
    </location>
</feature>
<evidence type="ECO:0000259" key="2">
    <source>
        <dbReference type="PROSITE" id="PS50805"/>
    </source>
</evidence>
<feature type="region of interest" description="Disordered" evidence="1">
    <location>
        <begin position="90"/>
        <end position="126"/>
    </location>
</feature>
<dbReference type="Pfam" id="PF01352">
    <property type="entry name" value="KRAB"/>
    <property type="match status" value="1"/>
</dbReference>
<feature type="region of interest" description="Disordered" evidence="1">
    <location>
        <begin position="192"/>
        <end position="274"/>
    </location>
</feature>
<dbReference type="RefSeq" id="XP_027430359.1">
    <property type="nucleotide sequence ID" value="XM_027574558.2"/>
</dbReference>
<feature type="compositionally biased region" description="Basic and acidic residues" evidence="1">
    <location>
        <begin position="222"/>
        <end position="234"/>
    </location>
</feature>
<dbReference type="PANTHER" id="PTHR22740:SF3">
    <property type="entry name" value="PROTEIN KRBA1"/>
    <property type="match status" value="1"/>
</dbReference>
<evidence type="ECO:0000313" key="5">
    <source>
        <dbReference type="RefSeq" id="XP_027430355.1"/>
    </source>
</evidence>
<dbReference type="GO" id="GO:0006355">
    <property type="term" value="P:regulation of DNA-templated transcription"/>
    <property type="evidence" value="ECO:0007669"/>
    <property type="project" value="InterPro"/>
</dbReference>
<dbReference type="AlphaFoldDB" id="A0A6J2BEC0"/>
<evidence type="ECO:0000313" key="7">
    <source>
        <dbReference type="RefSeq" id="XP_027430357.1"/>
    </source>
</evidence>
<gene>
    <name evidence="4 5 6 7 8 9" type="primary">KRBA1</name>
</gene>
<evidence type="ECO:0000313" key="6">
    <source>
        <dbReference type="RefSeq" id="XP_027430356.1"/>
    </source>
</evidence>
<dbReference type="InterPro" id="IPR029317">
    <property type="entry name" value="KRBA1_rpt"/>
</dbReference>
<feature type="compositionally biased region" description="Basic and acidic residues" evidence="1">
    <location>
        <begin position="603"/>
        <end position="617"/>
    </location>
</feature>
<feature type="region of interest" description="Disordered" evidence="1">
    <location>
        <begin position="524"/>
        <end position="617"/>
    </location>
</feature>
<dbReference type="Pfam" id="PF15287">
    <property type="entry name" value="KRBA1"/>
    <property type="match status" value="6"/>
</dbReference>
<dbReference type="RefSeq" id="XP_027430358.1">
    <property type="nucleotide sequence ID" value="XM_027574557.2"/>
</dbReference>
<dbReference type="InterPro" id="IPR040095">
    <property type="entry name" value="KRBA1"/>
</dbReference>
<dbReference type="PANTHER" id="PTHR22740">
    <property type="entry name" value="PROTEIN KRBA1"/>
    <property type="match status" value="1"/>
</dbReference>
<feature type="region of interest" description="Disordered" evidence="1">
    <location>
        <begin position="1149"/>
        <end position="1176"/>
    </location>
</feature>
<evidence type="ECO:0000313" key="4">
    <source>
        <dbReference type="RefSeq" id="XP_027430354.1"/>
    </source>
</evidence>
<feature type="compositionally biased region" description="Polar residues" evidence="1">
    <location>
        <begin position="1165"/>
        <end position="1176"/>
    </location>
</feature>
<feature type="compositionally biased region" description="Low complexity" evidence="1">
    <location>
        <begin position="147"/>
        <end position="160"/>
    </location>
</feature>
<evidence type="ECO:0000313" key="9">
    <source>
        <dbReference type="RefSeq" id="XP_027430359.1"/>
    </source>
</evidence>
<keyword evidence="3" id="KW-1185">Reference proteome</keyword>
<name>A0A6J2BEC0_ZALCA</name>
<feature type="compositionally biased region" description="Low complexity" evidence="1">
    <location>
        <begin position="555"/>
        <end position="574"/>
    </location>
</feature>
<feature type="region of interest" description="Disordered" evidence="1">
    <location>
        <begin position="1"/>
        <end position="35"/>
    </location>
</feature>
<evidence type="ECO:0000256" key="1">
    <source>
        <dbReference type="SAM" id="MobiDB-lite"/>
    </source>
</evidence>
<protein>
    <submittedName>
        <fullName evidence="4 5">Protein KRBA1 isoform X1</fullName>
    </submittedName>
</protein>
<dbReference type="CTD" id="84626"/>
<feature type="region of interest" description="Disordered" evidence="1">
    <location>
        <begin position="346"/>
        <end position="400"/>
    </location>
</feature>
<dbReference type="RefSeq" id="XP_027430356.1">
    <property type="nucleotide sequence ID" value="XM_027574555.2"/>
</dbReference>
<feature type="compositionally biased region" description="Low complexity" evidence="1">
    <location>
        <begin position="1032"/>
        <end position="1046"/>
    </location>
</feature>
<evidence type="ECO:0000313" key="3">
    <source>
        <dbReference type="Proteomes" id="UP000515165"/>
    </source>
</evidence>
<reference evidence="4 5" key="1">
    <citation type="submission" date="2025-04" db="UniProtKB">
        <authorList>
            <consortium name="RefSeq"/>
        </authorList>
    </citation>
    <scope>IDENTIFICATION</scope>
    <source>
        <tissue evidence="4 5">Blood</tissue>
    </source>
</reference>
<dbReference type="KEGG" id="zca:113911710"/>
<feature type="region of interest" description="Disordered" evidence="1">
    <location>
        <begin position="147"/>
        <end position="169"/>
    </location>
</feature>
<feature type="compositionally biased region" description="Polar residues" evidence="1">
    <location>
        <begin position="416"/>
        <end position="432"/>
    </location>
</feature>
<feature type="region of interest" description="Disordered" evidence="1">
    <location>
        <begin position="414"/>
        <end position="510"/>
    </location>
</feature>
<dbReference type="SUPFAM" id="SSF109640">
    <property type="entry name" value="KRAB domain (Kruppel-associated box)"/>
    <property type="match status" value="1"/>
</dbReference>
<feature type="compositionally biased region" description="Low complexity" evidence="1">
    <location>
        <begin position="451"/>
        <end position="464"/>
    </location>
</feature>
<feature type="domain" description="KRAB" evidence="2">
    <location>
        <begin position="40"/>
        <end position="118"/>
    </location>
</feature>
<dbReference type="GeneID" id="113911710"/>
<feature type="region of interest" description="Disordered" evidence="1">
    <location>
        <begin position="290"/>
        <end position="330"/>
    </location>
</feature>
<feature type="region of interest" description="Disordered" evidence="1">
    <location>
        <begin position="703"/>
        <end position="910"/>
    </location>
</feature>
<feature type="compositionally biased region" description="Basic residues" evidence="1">
    <location>
        <begin position="977"/>
        <end position="996"/>
    </location>
</feature>
<sequence length="1176" mass="121593">MMTDGRVPRNNTSASWPPGRTRRRSPPGSFLRSSAKQVSVAFQDLAVRFSEEEWQLLGEGQRALYRDVMRENYETLRSLGTDELLPLSAFLSPTEPGGATEGRSYAGEGQEPPRGGGPLGGTPPHSLHLTALVQLVKEIPEFLFGEVSPESESGSGAVSPDGEQGSPEAAVTVETCPLQGLLGCLPDTPTGWPHLATTSSSGSSSSNLPGAGGQGSPVPIKTPDKPRPTEKEGLEAPGGEPSPPPYSPSRKKGHGRQGRATLGAGAVGISPGSSPLQGLINCLKEILVPGPQHPEVSRGLLPPVPSQGTSQLTGAELRPESPPWGVKTEAASGACPLQGLLNCLKEIPEARHRRPRPSGVGDPPLQEDPGTCQRNSGGPRPLQTPPPGPGPGAGSVLSVVKMEDGWAQSLPVPASCQLSKWTHSPSAASSQRGDGETRGARVPSWGPIAQAGSASSSPLEALEACLKGIPLSGSLPPQPPATSGFQSPQPGDPGSQRPELQPCRSHTEEVTVGPLLALSLQGYVRGSPALPSGPHSTPPSFSSSSSTDGDLDFQSPGGSQGRPPGKGSPVGSSPLQGLENCLREIPMLRPQSASSWSSAGDRGSQRAEPKNWTADREGLRGEACEPAHLGQSQGEAPTRSFRLASPQALTSSSGPICYQRGLRDHGATRPGPWRWPQDGAATKPSPLHCLENSLKGILPGRPLRFACLAGPSPSPSPSPSSSFSSSEGDEFWQLLPQERDRLPGCKAPGPLSPRPGGAPTGSSPGEGPGRAEPGDRCRLGAGKAEEKTGGRSQLPWRDVYPETPGRPGPLGSAGGGAAGNPCPAPQPEKRPGPGPCQPLGSAPGPLSWKPRVSEESRGPGSGNGRPSVAAGSHRKSLPRGLPEPPPAATIRPALPQAPPQPCPCGSSVQPELRSLGAALSEKLDRLAAALAGLSQEVATMRTQVDRLGRRPRGPGPKCQASWPWAPSRGPRWANGPAHRHLPYWRQKGPTRPKPKILRSQAEGGRAGDASGLSCRRFRPVSQLPPDAPTAEPSGPNSSPSQQPPSSACSCRAVVPVHASLGHTGGHRSPPTPSVPTALPPQMASAARVDAEPQFAAMVPPGAGSQPKDPNSLMAGGQRAPEEQLWGGEHRAPRWGAPNHLLHQLSPAEAVPSLATSPRGCPAPSPCSSRTFPTSGL</sequence>
<feature type="compositionally biased region" description="Basic and acidic residues" evidence="1">
    <location>
        <begin position="772"/>
        <end position="789"/>
    </location>
</feature>
<dbReference type="PROSITE" id="PS50805">
    <property type="entry name" value="KRAB"/>
    <property type="match status" value="1"/>
</dbReference>
<feature type="region of interest" description="Disordered" evidence="1">
    <location>
        <begin position="646"/>
        <end position="687"/>
    </location>
</feature>
<dbReference type="InterPro" id="IPR001909">
    <property type="entry name" value="KRAB"/>
</dbReference>
<feature type="compositionally biased region" description="Pro residues" evidence="1">
    <location>
        <begin position="822"/>
        <end position="836"/>
    </location>
</feature>
<dbReference type="Proteomes" id="UP000515165">
    <property type="component" value="Chromosome 12"/>
</dbReference>
<dbReference type="RefSeq" id="XP_027430357.1">
    <property type="nucleotide sequence ID" value="XM_027574556.2"/>
</dbReference>
<dbReference type="InterPro" id="IPR036051">
    <property type="entry name" value="KRAB_dom_sf"/>
</dbReference>